<gene>
    <name evidence="1" type="ORF">KXQ929_LOCUS44768</name>
</gene>
<dbReference type="EMBL" id="CAJOBB010013180">
    <property type="protein sequence ID" value="CAF4286971.1"/>
    <property type="molecule type" value="Genomic_DNA"/>
</dbReference>
<dbReference type="Proteomes" id="UP000663868">
    <property type="component" value="Unassembled WGS sequence"/>
</dbReference>
<protein>
    <submittedName>
        <fullName evidence="1">Uncharacterized protein</fullName>
    </submittedName>
</protein>
<dbReference type="AlphaFoldDB" id="A0A820H2K8"/>
<comment type="caution">
    <text evidence="1">The sequence shown here is derived from an EMBL/GenBank/DDBJ whole genome shotgun (WGS) entry which is preliminary data.</text>
</comment>
<proteinExistence type="predicted"/>
<feature type="non-terminal residue" evidence="1">
    <location>
        <position position="1"/>
    </location>
</feature>
<accession>A0A820H2K8</accession>
<evidence type="ECO:0000313" key="2">
    <source>
        <dbReference type="Proteomes" id="UP000663868"/>
    </source>
</evidence>
<evidence type="ECO:0000313" key="1">
    <source>
        <dbReference type="EMBL" id="CAF4286971.1"/>
    </source>
</evidence>
<reference evidence="1" key="1">
    <citation type="submission" date="2021-02" db="EMBL/GenBank/DDBJ databases">
        <authorList>
            <person name="Nowell W R."/>
        </authorList>
    </citation>
    <scope>NUCLEOTIDE SEQUENCE</scope>
</reference>
<organism evidence="1 2">
    <name type="scientific">Adineta steineri</name>
    <dbReference type="NCBI Taxonomy" id="433720"/>
    <lineage>
        <taxon>Eukaryota</taxon>
        <taxon>Metazoa</taxon>
        <taxon>Spiralia</taxon>
        <taxon>Gnathifera</taxon>
        <taxon>Rotifera</taxon>
        <taxon>Eurotatoria</taxon>
        <taxon>Bdelloidea</taxon>
        <taxon>Adinetida</taxon>
        <taxon>Adinetidae</taxon>
        <taxon>Adineta</taxon>
    </lineage>
</organism>
<sequence length="37" mass="3866">TTLSTAAYYELFGPTTLSTAIGESTGRTVDHVLGVVH</sequence>
<name>A0A820H2K8_9BILA</name>